<evidence type="ECO:0000256" key="8">
    <source>
        <dbReference type="ARBA" id="ARBA00023128"/>
    </source>
</evidence>
<reference evidence="13" key="1">
    <citation type="submission" date="2025-08" db="UniProtKB">
        <authorList>
            <consortium name="Ensembl"/>
        </authorList>
    </citation>
    <scope>IDENTIFICATION</scope>
</reference>
<dbReference type="PROSITE" id="PS51359">
    <property type="entry name" value="COX5B_2"/>
    <property type="match status" value="1"/>
</dbReference>
<evidence type="ECO:0000256" key="9">
    <source>
        <dbReference type="ARBA" id="ARBA00023136"/>
    </source>
</evidence>
<feature type="binding site" evidence="11">
    <location>
        <position position="120"/>
    </location>
    <ligand>
        <name>Zn(2+)</name>
        <dbReference type="ChEBI" id="CHEBI:29105"/>
    </ligand>
</feature>
<protein>
    <recommendedName>
        <fullName evidence="2">Cytochrome c oxidase subunit 5B, mitochondrial</fullName>
    </recommendedName>
    <alternativeName>
        <fullName evidence="10">Cytochrome c oxidase polypeptide Vb</fullName>
    </alternativeName>
</protein>
<keyword evidence="9" id="KW-0472">Membrane</keyword>
<dbReference type="GO" id="GO:0046872">
    <property type="term" value="F:metal ion binding"/>
    <property type="evidence" value="ECO:0007669"/>
    <property type="project" value="UniProtKB-KW"/>
</dbReference>
<reference evidence="13" key="2">
    <citation type="submission" date="2025-09" db="UniProtKB">
        <authorList>
            <consortium name="Ensembl"/>
        </authorList>
    </citation>
    <scope>IDENTIFICATION</scope>
</reference>
<evidence type="ECO:0000256" key="6">
    <source>
        <dbReference type="ARBA" id="ARBA00022946"/>
    </source>
</evidence>
<accession>A0A8C3T5H6</accession>
<evidence type="ECO:0000256" key="5">
    <source>
        <dbReference type="ARBA" id="ARBA00022833"/>
    </source>
</evidence>
<dbReference type="GO" id="GO:0006123">
    <property type="term" value="P:mitochondrial electron transport, cytochrome c to oxygen"/>
    <property type="evidence" value="ECO:0007669"/>
    <property type="project" value="InterPro"/>
</dbReference>
<name>A0A8C3T5H6_CHESE</name>
<dbReference type="GO" id="GO:0005743">
    <property type="term" value="C:mitochondrial inner membrane"/>
    <property type="evidence" value="ECO:0007669"/>
    <property type="project" value="UniProtKB-SubCell"/>
</dbReference>
<dbReference type="InterPro" id="IPR002124">
    <property type="entry name" value="Cyt_c_oxidase_su5b"/>
</dbReference>
<dbReference type="AlphaFoldDB" id="A0A8C3T5H6"/>
<evidence type="ECO:0000256" key="12">
    <source>
        <dbReference type="PIRSR" id="PIRSR602124-3"/>
    </source>
</evidence>
<dbReference type="Pfam" id="PF01215">
    <property type="entry name" value="COX5B"/>
    <property type="match status" value="1"/>
</dbReference>
<evidence type="ECO:0000256" key="10">
    <source>
        <dbReference type="ARBA" id="ARBA00031048"/>
    </source>
</evidence>
<keyword evidence="14" id="KW-1185">Reference proteome</keyword>
<dbReference type="CDD" id="cd00924">
    <property type="entry name" value="Cyt_c_Oxidase_Vb"/>
    <property type="match status" value="1"/>
</dbReference>
<feature type="modified residue" description="N6-acetyllysine" evidence="12">
    <location>
        <position position="125"/>
    </location>
</feature>
<organism evidence="13 14">
    <name type="scientific">Chelydra serpentina</name>
    <name type="common">Snapping turtle</name>
    <name type="synonym">Testudo serpentina</name>
    <dbReference type="NCBI Taxonomy" id="8475"/>
    <lineage>
        <taxon>Eukaryota</taxon>
        <taxon>Metazoa</taxon>
        <taxon>Chordata</taxon>
        <taxon>Craniata</taxon>
        <taxon>Vertebrata</taxon>
        <taxon>Euteleostomi</taxon>
        <taxon>Archelosauria</taxon>
        <taxon>Testudinata</taxon>
        <taxon>Testudines</taxon>
        <taxon>Cryptodira</taxon>
        <taxon>Durocryptodira</taxon>
        <taxon>Americhelydia</taxon>
        <taxon>Chelydroidea</taxon>
        <taxon>Chelydridae</taxon>
        <taxon>Chelydra</taxon>
    </lineage>
</organism>
<proteinExistence type="predicted"/>
<evidence type="ECO:0000313" key="14">
    <source>
        <dbReference type="Proteomes" id="UP000694403"/>
    </source>
</evidence>
<evidence type="ECO:0000256" key="1">
    <source>
        <dbReference type="ARBA" id="ARBA00004273"/>
    </source>
</evidence>
<keyword evidence="8" id="KW-0496">Mitochondrion</keyword>
<evidence type="ECO:0000313" key="13">
    <source>
        <dbReference type="Ensembl" id="ENSCSRP00000023090.1"/>
    </source>
</evidence>
<feature type="binding site" evidence="11">
    <location>
        <position position="117"/>
    </location>
    <ligand>
        <name>Zn(2+)</name>
        <dbReference type="ChEBI" id="CHEBI:29105"/>
    </ligand>
</feature>
<feature type="modified residue" description="N6-acetyllysine" evidence="12">
    <location>
        <position position="90"/>
    </location>
</feature>
<dbReference type="Proteomes" id="UP000694403">
    <property type="component" value="Unplaced"/>
</dbReference>
<dbReference type="Ensembl" id="ENSCSRT00000024100.1">
    <property type="protein sequence ID" value="ENSCSRP00000023090.1"/>
    <property type="gene ID" value="ENSCSRG00000017357.1"/>
</dbReference>
<keyword evidence="5 11" id="KW-0862">Zinc</keyword>
<sequence>IVQYLTSNVGARLSQIYLWQGSHTFLQKHLNTSVFYSYLGVPSDEEQATGLERKTLEAMKKGQDPYSILKPKGYAGTREDPHIVPSINKKRLVGCICEEDNSAVIWFWLHAGESQRCPSCGAHYKLVHHDVPH</sequence>
<dbReference type="InterPro" id="IPR036972">
    <property type="entry name" value="Cyt_c_oxidase_su5b_sf"/>
</dbReference>
<feature type="modified residue" description="N6-acetyllysine" evidence="12">
    <location>
        <position position="72"/>
    </location>
</feature>
<evidence type="ECO:0000256" key="7">
    <source>
        <dbReference type="ARBA" id="ARBA00022990"/>
    </source>
</evidence>
<evidence type="ECO:0000256" key="11">
    <source>
        <dbReference type="PIRSR" id="PIRSR602124-1"/>
    </source>
</evidence>
<feature type="binding site" evidence="11">
    <location>
        <position position="95"/>
    </location>
    <ligand>
        <name>Zn(2+)</name>
        <dbReference type="ChEBI" id="CHEBI:29105"/>
    </ligand>
</feature>
<dbReference type="PANTHER" id="PTHR10122:SF11">
    <property type="entry name" value="CYTOCHROME C OXIDASE SUBUNIT 5B2"/>
    <property type="match status" value="1"/>
</dbReference>
<dbReference type="PANTHER" id="PTHR10122">
    <property type="entry name" value="CYTOCHROME C OXIDASE SUBUNIT 5B, MITOCHONDRIAL"/>
    <property type="match status" value="1"/>
</dbReference>
<dbReference type="SUPFAM" id="SSF57802">
    <property type="entry name" value="Rubredoxin-like"/>
    <property type="match status" value="1"/>
</dbReference>
<evidence type="ECO:0000256" key="2">
    <source>
        <dbReference type="ARBA" id="ARBA00020224"/>
    </source>
</evidence>
<keyword evidence="4" id="KW-0999">Mitochondrion inner membrane</keyword>
<dbReference type="FunFam" id="2.60.11.10:FF:000001">
    <property type="entry name" value="Cytochrome c oxidase subunit 5B, mitochondrial"/>
    <property type="match status" value="1"/>
</dbReference>
<dbReference type="PROSITE" id="PS00848">
    <property type="entry name" value="COX5B_1"/>
    <property type="match status" value="1"/>
</dbReference>
<dbReference type="GO" id="GO:0045277">
    <property type="term" value="C:respiratory chain complex IV"/>
    <property type="evidence" value="ECO:0007669"/>
    <property type="project" value="InterPro"/>
</dbReference>
<evidence type="ECO:0000256" key="4">
    <source>
        <dbReference type="ARBA" id="ARBA00022792"/>
    </source>
</evidence>
<comment type="subcellular location">
    <subcellularLocation>
        <location evidence="1">Mitochondrion inner membrane</location>
    </subcellularLocation>
</comment>
<keyword evidence="6" id="KW-0809">Transit peptide</keyword>
<keyword evidence="7" id="KW-0007">Acetylation</keyword>
<keyword evidence="3 11" id="KW-0479">Metal-binding</keyword>
<feature type="binding site" evidence="11">
    <location>
        <position position="97"/>
    </location>
    <ligand>
        <name>Zn(2+)</name>
        <dbReference type="ChEBI" id="CHEBI:29105"/>
    </ligand>
</feature>
<evidence type="ECO:0000256" key="3">
    <source>
        <dbReference type="ARBA" id="ARBA00022723"/>
    </source>
</evidence>
<dbReference type="Gene3D" id="2.60.11.10">
    <property type="entry name" value="Cytochrome c oxidase, subunit Vb"/>
    <property type="match status" value="1"/>
</dbReference>